<dbReference type="PROSITE" id="PS01129">
    <property type="entry name" value="PSI_RLU"/>
    <property type="match status" value="1"/>
</dbReference>
<comment type="caution">
    <text evidence="2">The sequence shown here is derived from an EMBL/GenBank/DDBJ whole genome shotgun (WGS) entry which is preliminary data.</text>
</comment>
<dbReference type="EMBL" id="JACHFQ010000005">
    <property type="protein sequence ID" value="MBB5226477.1"/>
    <property type="molecule type" value="Genomic_DNA"/>
</dbReference>
<feature type="domain" description="Pseudouridine synthase RsuA/RluA-like" evidence="1">
    <location>
        <begin position="292"/>
        <end position="451"/>
    </location>
</feature>
<dbReference type="Pfam" id="PF00849">
    <property type="entry name" value="PseudoU_synth_2"/>
    <property type="match status" value="1"/>
</dbReference>
<dbReference type="SUPFAM" id="SSF55120">
    <property type="entry name" value="Pseudouridine synthase"/>
    <property type="match status" value="1"/>
</dbReference>
<reference evidence="2 3" key="1">
    <citation type="submission" date="2020-08" db="EMBL/GenBank/DDBJ databases">
        <title>Genomic Encyclopedia of Type Strains, Phase IV (KMG-IV): sequencing the most valuable type-strain genomes for metagenomic binning, comparative biology and taxonomic classification.</title>
        <authorList>
            <person name="Goeker M."/>
        </authorList>
    </citation>
    <scope>NUCLEOTIDE SEQUENCE [LARGE SCALE GENOMIC DNA]</scope>
    <source>
        <strain evidence="2 3">DSM 103462</strain>
    </source>
</reference>
<evidence type="ECO:0000313" key="2">
    <source>
        <dbReference type="EMBL" id="MBB5226477.1"/>
    </source>
</evidence>
<gene>
    <name evidence="2" type="ORF">HNP76_001850</name>
</gene>
<keyword evidence="2" id="KW-0413">Isomerase</keyword>
<evidence type="ECO:0000259" key="1">
    <source>
        <dbReference type="Pfam" id="PF00849"/>
    </source>
</evidence>
<dbReference type="GO" id="GO:0160151">
    <property type="term" value="F:tRNA pseudouridine(32) synthase activity"/>
    <property type="evidence" value="ECO:0007669"/>
    <property type="project" value="UniProtKB-EC"/>
</dbReference>
<accession>A0A7W8G9S0</accession>
<dbReference type="RefSeq" id="WP_184659768.1">
    <property type="nucleotide sequence ID" value="NZ_CP031518.1"/>
</dbReference>
<dbReference type="InterPro" id="IPR006145">
    <property type="entry name" value="PsdUridine_synth_RsuA/RluA"/>
</dbReference>
<dbReference type="InterPro" id="IPR020103">
    <property type="entry name" value="PsdUridine_synth_cat_dom_sf"/>
</dbReference>
<name>A0A7W8G9S0_9SPIR</name>
<dbReference type="PANTHER" id="PTHR21600">
    <property type="entry name" value="MITOCHONDRIAL RNA PSEUDOURIDINE SYNTHASE"/>
    <property type="match status" value="1"/>
</dbReference>
<dbReference type="EC" id="5.4.99.29" evidence="2"/>
<dbReference type="Proteomes" id="UP000518887">
    <property type="component" value="Unassembled WGS sequence"/>
</dbReference>
<dbReference type="EC" id="5.4.99.28" evidence="2"/>
<dbReference type="PANTHER" id="PTHR21600:SF89">
    <property type="entry name" value="RIBOSOMAL LARGE SUBUNIT PSEUDOURIDINE SYNTHASE A"/>
    <property type="match status" value="1"/>
</dbReference>
<dbReference type="GO" id="GO:0160142">
    <property type="term" value="F:23S rRNA pseudouridine(746) synthase activity"/>
    <property type="evidence" value="ECO:0007669"/>
    <property type="project" value="UniProtKB-EC"/>
</dbReference>
<sequence>MFPPLPQEKAAKILEKLIQSLEKGELVLAQVARVSEERKNQGVMLGALVCKDKNGDEINLVTNSGNAKEIRNVQSATNNEKDGNPNADTKFFQLSNFNFQFVSPIVSSEEIEEALSENDAEIHEITKRLKSGSELIRGGSKNAEKSYEDLRKLREKLCAQSLEKVHALYKFHCIDGKVRTLKEICANYNGGKLPPTGTGDCCAPKLFDYAFAHELMPISLAETTYTAPSGRDCSTAEGVPRAVWSESGSAESPTAKPDRPDFQLTPPCDERCGILLPAILGLRILYRDDSICVVNKQSGLLSVPGRGEDKQDCIESRFKRLFGDKVEIVQTAVHRLDMETSGVMILAFTKEAHRTMMRQFEAKEVQKEYVALLDDILPKMGIAPHGKMELFFRLDVDNRPHQIWDAENGKSAVTEWQILGVERYHAPDGFPRNATRVLFMPHTGRTHQLRLASADSHGFGCPIIGDTLYGHCDEGERLMLHARKITFTHPVTGERMTIECQPEF</sequence>
<organism evidence="2 3">
    <name type="scientific">Treponema ruminis</name>
    <dbReference type="NCBI Taxonomy" id="744515"/>
    <lineage>
        <taxon>Bacteria</taxon>
        <taxon>Pseudomonadati</taxon>
        <taxon>Spirochaetota</taxon>
        <taxon>Spirochaetia</taxon>
        <taxon>Spirochaetales</taxon>
        <taxon>Treponemataceae</taxon>
        <taxon>Treponema</taxon>
    </lineage>
</organism>
<keyword evidence="3" id="KW-1185">Reference proteome</keyword>
<evidence type="ECO:0000313" key="3">
    <source>
        <dbReference type="Proteomes" id="UP000518887"/>
    </source>
</evidence>
<proteinExistence type="predicted"/>
<dbReference type="Gene3D" id="3.30.2350.10">
    <property type="entry name" value="Pseudouridine synthase"/>
    <property type="match status" value="1"/>
</dbReference>
<dbReference type="GO" id="GO:0003723">
    <property type="term" value="F:RNA binding"/>
    <property type="evidence" value="ECO:0007669"/>
    <property type="project" value="InterPro"/>
</dbReference>
<dbReference type="InterPro" id="IPR006224">
    <property type="entry name" value="PsdUridine_synth_RluA-like_CS"/>
</dbReference>
<dbReference type="InterPro" id="IPR050188">
    <property type="entry name" value="RluA_PseudoU_synthase"/>
</dbReference>
<dbReference type="AlphaFoldDB" id="A0A7W8G9S0"/>
<dbReference type="GO" id="GO:0000455">
    <property type="term" value="P:enzyme-directed rRNA pseudouridine synthesis"/>
    <property type="evidence" value="ECO:0007669"/>
    <property type="project" value="TreeGrafter"/>
</dbReference>
<dbReference type="CDD" id="cd02869">
    <property type="entry name" value="PseudoU_synth_RluA_like"/>
    <property type="match status" value="1"/>
</dbReference>
<protein>
    <submittedName>
        <fullName evidence="2">tRNA pseudouridine32 synthase/23S rRNA pseudouridine746 synthase</fullName>
        <ecNumber evidence="2">5.4.99.28</ecNumber>
        <ecNumber evidence="2">5.4.99.29</ecNumber>
    </submittedName>
</protein>